<proteinExistence type="predicted"/>
<gene>
    <name evidence="2" type="ORF">DY251_19520</name>
</gene>
<accession>A0A371X608</accession>
<feature type="signal peptide" evidence="1">
    <location>
        <begin position="1"/>
        <end position="25"/>
    </location>
</feature>
<dbReference type="Proteomes" id="UP000262379">
    <property type="component" value="Unassembled WGS sequence"/>
</dbReference>
<reference evidence="3" key="1">
    <citation type="submission" date="2018-08" db="EMBL/GenBank/DDBJ databases">
        <authorList>
            <person name="Im W.T."/>
        </authorList>
    </citation>
    <scope>NUCLEOTIDE SEQUENCE [LARGE SCALE GENOMIC DNA]</scope>
    <source>
        <strain evidence="3">LA-28</strain>
    </source>
</reference>
<dbReference type="AlphaFoldDB" id="A0A371X608"/>
<keyword evidence="1" id="KW-0732">Signal</keyword>
<name>A0A371X608_9HYPH</name>
<keyword evidence="3" id="KW-1185">Reference proteome</keyword>
<organism evidence="2 3">
    <name type="scientific">Mesorhizobium denitrificans</name>
    <dbReference type="NCBI Taxonomy" id="2294114"/>
    <lineage>
        <taxon>Bacteria</taxon>
        <taxon>Pseudomonadati</taxon>
        <taxon>Pseudomonadota</taxon>
        <taxon>Alphaproteobacteria</taxon>
        <taxon>Hyphomicrobiales</taxon>
        <taxon>Phyllobacteriaceae</taxon>
        <taxon>Mesorhizobium</taxon>
    </lineage>
</organism>
<protein>
    <submittedName>
        <fullName evidence="2">Uncharacterized protein</fullName>
    </submittedName>
</protein>
<comment type="caution">
    <text evidence="2">The sequence shown here is derived from an EMBL/GenBank/DDBJ whole genome shotgun (WGS) entry which is preliminary data.</text>
</comment>
<feature type="chain" id="PRO_5017001622" evidence="1">
    <location>
        <begin position="26"/>
        <end position="251"/>
    </location>
</feature>
<evidence type="ECO:0000313" key="3">
    <source>
        <dbReference type="Proteomes" id="UP000262379"/>
    </source>
</evidence>
<evidence type="ECO:0000313" key="2">
    <source>
        <dbReference type="EMBL" id="RFC64666.1"/>
    </source>
</evidence>
<sequence>MVSRSAIIFLTAFATATIAITPAQASMELWIATFERVMGGLKVHDKQRSASRQQTQQVVRKSDEAGVNAILSQEQAYRVADIKNRYSYEYGQGEQACTVTASLNGMTGTVKSQDKMLKSFSAAESNYISRGGNAAANMKNSMLKRVGHYCTQEERAVLGDTYCKAGYSNERNAGDSNAGPFLFSRNYGPEEVVTAGDYVDVLAPYPTIEPNATDSGGQVRLIDARRRAALMSGARSVMMGVAVAGMGGDRQ</sequence>
<evidence type="ECO:0000256" key="1">
    <source>
        <dbReference type="SAM" id="SignalP"/>
    </source>
</evidence>
<dbReference type="EMBL" id="QURN01000019">
    <property type="protein sequence ID" value="RFC64666.1"/>
    <property type="molecule type" value="Genomic_DNA"/>
</dbReference>